<keyword evidence="1" id="KW-1133">Transmembrane helix</keyword>
<evidence type="ECO:0000313" key="2">
    <source>
        <dbReference type="EMBL" id="KAK9161346.1"/>
    </source>
</evidence>
<name>A0AAP0KZ17_9MAGN</name>
<evidence type="ECO:0000256" key="1">
    <source>
        <dbReference type="SAM" id="Phobius"/>
    </source>
</evidence>
<comment type="caution">
    <text evidence="2">The sequence shown here is derived from an EMBL/GenBank/DDBJ whole genome shotgun (WGS) entry which is preliminary data.</text>
</comment>
<accession>A0AAP0KZ17</accession>
<dbReference type="AlphaFoldDB" id="A0AAP0KZ17"/>
<reference evidence="2 3" key="1">
    <citation type="submission" date="2024-01" db="EMBL/GenBank/DDBJ databases">
        <title>Genome assemblies of Stephania.</title>
        <authorList>
            <person name="Yang L."/>
        </authorList>
    </citation>
    <scope>NUCLEOTIDE SEQUENCE [LARGE SCALE GENOMIC DNA]</scope>
    <source>
        <strain evidence="2">YNDBR</strain>
        <tissue evidence="2">Leaf</tissue>
    </source>
</reference>
<keyword evidence="1" id="KW-0472">Membrane</keyword>
<gene>
    <name evidence="2" type="ORF">Syun_007687</name>
</gene>
<evidence type="ECO:0000313" key="3">
    <source>
        <dbReference type="Proteomes" id="UP001420932"/>
    </source>
</evidence>
<organism evidence="2 3">
    <name type="scientific">Stephania yunnanensis</name>
    <dbReference type="NCBI Taxonomy" id="152371"/>
    <lineage>
        <taxon>Eukaryota</taxon>
        <taxon>Viridiplantae</taxon>
        <taxon>Streptophyta</taxon>
        <taxon>Embryophyta</taxon>
        <taxon>Tracheophyta</taxon>
        <taxon>Spermatophyta</taxon>
        <taxon>Magnoliopsida</taxon>
        <taxon>Ranunculales</taxon>
        <taxon>Menispermaceae</taxon>
        <taxon>Menispermoideae</taxon>
        <taxon>Cissampelideae</taxon>
        <taxon>Stephania</taxon>
    </lineage>
</organism>
<dbReference type="EMBL" id="JBBNAF010000003">
    <property type="protein sequence ID" value="KAK9161346.1"/>
    <property type="molecule type" value="Genomic_DNA"/>
</dbReference>
<sequence>MSRFLNPLTSFITILTATVIPSSPTISLLFALILMPQIQFPKYVGGIGGSNLAL</sequence>
<protein>
    <submittedName>
        <fullName evidence="2">Uncharacterized protein</fullName>
    </submittedName>
</protein>
<keyword evidence="1" id="KW-0812">Transmembrane</keyword>
<keyword evidence="3" id="KW-1185">Reference proteome</keyword>
<dbReference type="Proteomes" id="UP001420932">
    <property type="component" value="Unassembled WGS sequence"/>
</dbReference>
<feature type="transmembrane region" description="Helical" evidence="1">
    <location>
        <begin position="12"/>
        <end position="34"/>
    </location>
</feature>
<proteinExistence type="predicted"/>